<keyword evidence="2" id="KW-0732">Signal</keyword>
<gene>
    <name evidence="5" type="ORF">U0C82_13345</name>
</gene>
<feature type="domain" description="Pilus formation protein N-terminal" evidence="4">
    <location>
        <begin position="57"/>
        <end position="124"/>
    </location>
</feature>
<comment type="similarity">
    <text evidence="1">Belongs to the bacterial secretin family.</text>
</comment>
<evidence type="ECO:0000259" key="3">
    <source>
        <dbReference type="Pfam" id="PF00263"/>
    </source>
</evidence>
<protein>
    <submittedName>
        <fullName evidence="5">Type II and III secretion system protein family protein</fullName>
    </submittedName>
</protein>
<dbReference type="InterPro" id="IPR004846">
    <property type="entry name" value="T2SS/T3SS_dom"/>
</dbReference>
<dbReference type="PANTHER" id="PTHR30332:SF17">
    <property type="entry name" value="TYPE IV PILIATION SYSTEM PROTEIN DR_0774-RELATED"/>
    <property type="match status" value="1"/>
</dbReference>
<organism evidence="5 6">
    <name type="scientific">Fulvimarina uroteuthidis</name>
    <dbReference type="NCBI Taxonomy" id="3098149"/>
    <lineage>
        <taxon>Bacteria</taxon>
        <taxon>Pseudomonadati</taxon>
        <taxon>Pseudomonadota</taxon>
        <taxon>Alphaproteobacteria</taxon>
        <taxon>Hyphomicrobiales</taxon>
        <taxon>Aurantimonadaceae</taxon>
        <taxon>Fulvimarina</taxon>
    </lineage>
</organism>
<dbReference type="PRINTS" id="PR00811">
    <property type="entry name" value="BCTERIALGSPD"/>
</dbReference>
<evidence type="ECO:0000256" key="1">
    <source>
        <dbReference type="RuleBase" id="RU004003"/>
    </source>
</evidence>
<dbReference type="InterPro" id="IPR032789">
    <property type="entry name" value="T2SS-T3SS_pil_N"/>
</dbReference>
<dbReference type="Pfam" id="PF00263">
    <property type="entry name" value="Secretin"/>
    <property type="match status" value="1"/>
</dbReference>
<sequence length="503" mass="52921">MTALQSHGAARNISVTWHRFATVLLRLSLAVCVASLPASPAKAEQRTIAIGNGSVSSVAVRPGSTMTIATSQPFANLVVGDVAIADVVPLSDRTFYIQAIGLGTTNISIYDGGDRLLGVVDTRVRLDMGDVSGAIRAGVPSARVNVTNLNDRVHLSGTVRSAPDVLRVVEIAQQYSADPVINAIAVTDAQQVSLEVRVLEARRTAGRDLGINFRARGGTSLSVAGSRLTLNANEDGDPQAYLTENAGRNSQGTPFGSMIAQVLESAGVRVDAVINALEKKGLARRLAQPNLTTVSGEKASFHAGGEVPIQSAVAGTGGVAATQTDYRPYGVRLEFLPTVLDDGLVNLRVTTEVSEIDPSIIVNGNPGFTSRKAQTVIELRDGQSFALAGLLQTVNSKTIEQMPWIGNVPVLGALFRSVSFQKQETDLVIVVTPRIVRPAAAGQALASPLDQTRSPNDVELFGMGLLEVDRTIVGSVRRGEGVAGPYGHFIDFEEGGADAESDR</sequence>
<feature type="chain" id="PRO_5045137186" evidence="2">
    <location>
        <begin position="44"/>
        <end position="503"/>
    </location>
</feature>
<dbReference type="InterPro" id="IPR001775">
    <property type="entry name" value="GspD/PilQ"/>
</dbReference>
<dbReference type="Proteomes" id="UP001294412">
    <property type="component" value="Unassembled WGS sequence"/>
</dbReference>
<dbReference type="EMBL" id="JAXLPB010000004">
    <property type="protein sequence ID" value="MDY8110126.1"/>
    <property type="molecule type" value="Genomic_DNA"/>
</dbReference>
<evidence type="ECO:0000313" key="6">
    <source>
        <dbReference type="Proteomes" id="UP001294412"/>
    </source>
</evidence>
<proteinExistence type="inferred from homology"/>
<evidence type="ECO:0000256" key="2">
    <source>
        <dbReference type="SAM" id="SignalP"/>
    </source>
</evidence>
<accession>A0ABU5I4I6</accession>
<dbReference type="PANTHER" id="PTHR30332">
    <property type="entry name" value="PROBABLE GENERAL SECRETION PATHWAY PROTEIN D"/>
    <property type="match status" value="1"/>
</dbReference>
<name>A0ABU5I4I6_9HYPH</name>
<dbReference type="Pfam" id="PF13629">
    <property type="entry name" value="T2SS-T3SS_pil_N"/>
    <property type="match status" value="1"/>
</dbReference>
<reference evidence="5 6" key="1">
    <citation type="submission" date="2023-12" db="EMBL/GenBank/DDBJ databases">
        <title>Description of Novel Strain Fulvimarina sp. 2208YS6-2-32 isolated from Uroteuthis (Photololigo) edulis.</title>
        <authorList>
            <person name="Park J.-S."/>
        </authorList>
    </citation>
    <scope>NUCLEOTIDE SEQUENCE [LARGE SCALE GENOMIC DNA]</scope>
    <source>
        <strain evidence="5 6">2208YS6-2-32</strain>
    </source>
</reference>
<feature type="domain" description="Type II/III secretion system secretin-like" evidence="3">
    <location>
        <begin position="276"/>
        <end position="437"/>
    </location>
</feature>
<evidence type="ECO:0000259" key="4">
    <source>
        <dbReference type="Pfam" id="PF13629"/>
    </source>
</evidence>
<keyword evidence="6" id="KW-1185">Reference proteome</keyword>
<feature type="signal peptide" evidence="2">
    <location>
        <begin position="1"/>
        <end position="43"/>
    </location>
</feature>
<evidence type="ECO:0000313" key="5">
    <source>
        <dbReference type="EMBL" id="MDY8110126.1"/>
    </source>
</evidence>
<comment type="caution">
    <text evidence="5">The sequence shown here is derived from an EMBL/GenBank/DDBJ whole genome shotgun (WGS) entry which is preliminary data.</text>
</comment>
<dbReference type="InterPro" id="IPR050810">
    <property type="entry name" value="Bact_Secretion_Sys_Channel"/>
</dbReference>
<dbReference type="RefSeq" id="WP_322187651.1">
    <property type="nucleotide sequence ID" value="NZ_JAXLPB010000004.1"/>
</dbReference>